<evidence type="ECO:0000259" key="2">
    <source>
        <dbReference type="Pfam" id="PF01261"/>
    </source>
</evidence>
<dbReference type="GO" id="GO:0016853">
    <property type="term" value="F:isomerase activity"/>
    <property type="evidence" value="ECO:0007669"/>
    <property type="project" value="UniProtKB-KW"/>
</dbReference>
<dbReference type="OrthoDB" id="9779184at2"/>
<dbReference type="PANTHER" id="PTHR12110">
    <property type="entry name" value="HYDROXYPYRUVATE ISOMERASE"/>
    <property type="match status" value="1"/>
</dbReference>
<dbReference type="EMBL" id="CP026923">
    <property type="protein sequence ID" value="AVG23468.1"/>
    <property type="molecule type" value="Genomic_DNA"/>
</dbReference>
<dbReference type="InterPro" id="IPR036237">
    <property type="entry name" value="Xyl_isomerase-like_sf"/>
</dbReference>
<dbReference type="Pfam" id="PF01261">
    <property type="entry name" value="AP_endonuc_2"/>
    <property type="match status" value="1"/>
</dbReference>
<proteinExistence type="predicted"/>
<name>A0A2L2BP94_9MICO</name>
<dbReference type="InterPro" id="IPR013022">
    <property type="entry name" value="Xyl_isomerase-like_TIM-brl"/>
</dbReference>
<gene>
    <name evidence="3" type="ORF">C3B54_11475</name>
</gene>
<evidence type="ECO:0000313" key="3">
    <source>
        <dbReference type="EMBL" id="AVG23468.1"/>
    </source>
</evidence>
<evidence type="ECO:0000313" key="4">
    <source>
        <dbReference type="Proteomes" id="UP000243077"/>
    </source>
</evidence>
<dbReference type="SUPFAM" id="SSF51658">
    <property type="entry name" value="Xylose isomerase-like"/>
    <property type="match status" value="1"/>
</dbReference>
<reference evidence="3 4" key="1">
    <citation type="submission" date="2018-02" db="EMBL/GenBank/DDBJ databases">
        <title>Complete genome of the streamlined marine actinobacterium Pontimonas salivibrio CL-TW6 adapted to coastal planktonic lifestype.</title>
        <authorList>
            <person name="Cho B.C."/>
            <person name="Hardies S.C."/>
            <person name="Jang G.I."/>
            <person name="Hwang C.Y."/>
        </authorList>
    </citation>
    <scope>NUCLEOTIDE SEQUENCE [LARGE SCALE GENOMIC DNA]</scope>
    <source>
        <strain evidence="3 4">CL-TW6</strain>
    </source>
</reference>
<feature type="domain" description="Xylose isomerase-like TIM barrel" evidence="2">
    <location>
        <begin position="36"/>
        <end position="267"/>
    </location>
</feature>
<sequence length="305" mass="34821">MKLSNEIWPNNPYGEMGVTGVPINSWGDKPIEWCVDRSKEYGYSAVDFFFTRFLEFDEKEYVRLSRELKGYVADKEMEIASVGAHFLTLTPQHWRRREQIEAMKKAIDFSADIGARTVVAYIAGYYLPQTYMLMSRKEAMQIMVDMVKECAEYAGERGLTFSIEPHQETFINLPAVTLEVIERVGLDNVRVTVDFGGMELGIRPHMEIEEAFRQFAPYLDHVHAKDITGVIGNWNMCWFGGGLVNFARYAEALRAIDYDGYVCVEWEGWFKGGPGGVGDMDMPGLADMDRASLEAYEFLAPHFED</sequence>
<dbReference type="KEGG" id="psai:C3B54_11475"/>
<keyword evidence="4" id="KW-1185">Reference proteome</keyword>
<dbReference type="PANTHER" id="PTHR12110:SF53">
    <property type="entry name" value="BLR5974 PROTEIN"/>
    <property type="match status" value="1"/>
</dbReference>
<evidence type="ECO:0000256" key="1">
    <source>
        <dbReference type="ARBA" id="ARBA00023277"/>
    </source>
</evidence>
<dbReference type="Proteomes" id="UP000243077">
    <property type="component" value="Chromosome"/>
</dbReference>
<accession>A0A2L2BP94</accession>
<dbReference type="RefSeq" id="WP_158665478.1">
    <property type="nucleotide sequence ID" value="NZ_CP026923.1"/>
</dbReference>
<dbReference type="Gene3D" id="3.20.20.150">
    <property type="entry name" value="Divalent-metal-dependent TIM barrel enzymes"/>
    <property type="match status" value="1"/>
</dbReference>
<dbReference type="InterPro" id="IPR050312">
    <property type="entry name" value="IolE/XylAMocC-like"/>
</dbReference>
<organism evidence="3 4">
    <name type="scientific">Pontimonas salivibrio</name>
    <dbReference type="NCBI Taxonomy" id="1159327"/>
    <lineage>
        <taxon>Bacteria</taxon>
        <taxon>Bacillati</taxon>
        <taxon>Actinomycetota</taxon>
        <taxon>Actinomycetes</taxon>
        <taxon>Micrococcales</taxon>
        <taxon>Microbacteriaceae</taxon>
        <taxon>Pontimonas</taxon>
    </lineage>
</organism>
<keyword evidence="3" id="KW-0413">Isomerase</keyword>
<dbReference type="AlphaFoldDB" id="A0A2L2BP94"/>
<keyword evidence="1" id="KW-0119">Carbohydrate metabolism</keyword>
<protein>
    <submittedName>
        <fullName evidence="3">Sugar phosphate isomerase/epimerase</fullName>
    </submittedName>
</protein>